<organism evidence="1 2">
    <name type="scientific">Muricoccus vinaceus</name>
    <dbReference type="NCBI Taxonomy" id="424704"/>
    <lineage>
        <taxon>Bacteria</taxon>
        <taxon>Pseudomonadati</taxon>
        <taxon>Pseudomonadota</taxon>
        <taxon>Alphaproteobacteria</taxon>
        <taxon>Acetobacterales</taxon>
        <taxon>Roseomonadaceae</taxon>
        <taxon>Muricoccus</taxon>
    </lineage>
</organism>
<dbReference type="EMBL" id="JBHLVZ010000002">
    <property type="protein sequence ID" value="MFC0384775.1"/>
    <property type="molecule type" value="Genomic_DNA"/>
</dbReference>
<proteinExistence type="predicted"/>
<gene>
    <name evidence="1" type="ORF">ACFFIC_04325</name>
</gene>
<dbReference type="Proteomes" id="UP001589789">
    <property type="component" value="Unassembled WGS sequence"/>
</dbReference>
<sequence length="116" mass="11617">MNTITAKATAPASHGLGRILTISALAAGLIGTAAGPSLAEGDYVAGPTASAAWTASAARTPLAAFSAAQPFQLLGGDDQYVAGASAWSAWPRAESRTPLARPATPLMNFHLEGQGN</sequence>
<comment type="caution">
    <text evidence="1">The sequence shown here is derived from an EMBL/GenBank/DDBJ whole genome shotgun (WGS) entry which is preliminary data.</text>
</comment>
<protein>
    <submittedName>
        <fullName evidence="1">Uncharacterized protein</fullName>
    </submittedName>
</protein>
<name>A0ABV6IPS5_9PROT</name>
<accession>A0ABV6IPS5</accession>
<reference evidence="1 2" key="1">
    <citation type="submission" date="2024-09" db="EMBL/GenBank/DDBJ databases">
        <authorList>
            <person name="Sun Q."/>
            <person name="Mori K."/>
        </authorList>
    </citation>
    <scope>NUCLEOTIDE SEQUENCE [LARGE SCALE GENOMIC DNA]</scope>
    <source>
        <strain evidence="1 2">CCM 7468</strain>
    </source>
</reference>
<evidence type="ECO:0000313" key="1">
    <source>
        <dbReference type="EMBL" id="MFC0384775.1"/>
    </source>
</evidence>
<dbReference type="RefSeq" id="WP_377048875.1">
    <property type="nucleotide sequence ID" value="NZ_JBHLVZ010000002.1"/>
</dbReference>
<evidence type="ECO:0000313" key="2">
    <source>
        <dbReference type="Proteomes" id="UP001589789"/>
    </source>
</evidence>
<keyword evidence="2" id="KW-1185">Reference proteome</keyword>